<dbReference type="Proteomes" id="UP000253941">
    <property type="component" value="Unassembled WGS sequence"/>
</dbReference>
<keyword evidence="8 10" id="KW-0413">Isomerase</keyword>
<evidence type="ECO:0000256" key="7">
    <source>
        <dbReference type="ARBA" id="ARBA00022833"/>
    </source>
</evidence>
<feature type="binding site" evidence="10">
    <location>
        <begin position="51"/>
        <end position="53"/>
    </location>
    <ligand>
        <name>substrate</name>
    </ligand>
</feature>
<comment type="miscellaneous">
    <text evidence="10">The reaction produces a racemic mixture of D-glycero-alpha-D-manno-heptose 7-phosphate and D-glycero-beta-D-manno-heptose 7-phosphate.</text>
</comment>
<keyword evidence="6 10" id="KW-0479">Metal-binding</keyword>
<comment type="catalytic activity">
    <reaction evidence="1 10">
        <text>2 D-sedoheptulose 7-phosphate = D-glycero-alpha-D-manno-heptose 7-phosphate + D-glycero-beta-D-manno-heptose 7-phosphate</text>
        <dbReference type="Rhea" id="RHEA:27489"/>
        <dbReference type="ChEBI" id="CHEBI:57483"/>
        <dbReference type="ChEBI" id="CHEBI:60203"/>
        <dbReference type="ChEBI" id="CHEBI:60204"/>
        <dbReference type="EC" id="5.3.1.28"/>
    </reaction>
</comment>
<feature type="binding site" evidence="10">
    <location>
        <position position="60"/>
    </location>
    <ligand>
        <name>Zn(2+)</name>
        <dbReference type="ChEBI" id="CHEBI:29105"/>
    </ligand>
</feature>
<feature type="domain" description="SIS" evidence="11">
    <location>
        <begin position="36"/>
        <end position="195"/>
    </location>
</feature>
<evidence type="ECO:0000313" key="12">
    <source>
        <dbReference type="EMBL" id="RDD60376.1"/>
    </source>
</evidence>
<evidence type="ECO:0000259" key="11">
    <source>
        <dbReference type="PROSITE" id="PS51464"/>
    </source>
</evidence>
<dbReference type="InterPro" id="IPR046348">
    <property type="entry name" value="SIS_dom_sf"/>
</dbReference>
<keyword evidence="5 10" id="KW-0963">Cytoplasm</keyword>
<evidence type="ECO:0000256" key="6">
    <source>
        <dbReference type="ARBA" id="ARBA00022723"/>
    </source>
</evidence>
<dbReference type="InterPro" id="IPR050099">
    <property type="entry name" value="SIS_GmhA/DiaA_subfam"/>
</dbReference>
<proteinExistence type="inferred from homology"/>
<dbReference type="EMBL" id="QPMH01000028">
    <property type="protein sequence ID" value="RDD60376.1"/>
    <property type="molecule type" value="Genomic_DNA"/>
</dbReference>
<dbReference type="InterPro" id="IPR001347">
    <property type="entry name" value="SIS_dom"/>
</dbReference>
<evidence type="ECO:0000313" key="13">
    <source>
        <dbReference type="Proteomes" id="UP000253941"/>
    </source>
</evidence>
<evidence type="ECO:0000256" key="1">
    <source>
        <dbReference type="ARBA" id="ARBA00000348"/>
    </source>
</evidence>
<keyword evidence="9 10" id="KW-0119">Carbohydrate metabolism</keyword>
<dbReference type="InterPro" id="IPR035461">
    <property type="entry name" value="GmhA/DiaA"/>
</dbReference>
<comment type="subunit">
    <text evidence="10">Homotetramer.</text>
</comment>
<feature type="binding site" evidence="10">
    <location>
        <position position="124"/>
    </location>
    <ligand>
        <name>substrate</name>
    </ligand>
</feature>
<evidence type="ECO:0000256" key="2">
    <source>
        <dbReference type="ARBA" id="ARBA00003172"/>
    </source>
</evidence>
<protein>
    <recommendedName>
        <fullName evidence="10">Phosphoheptose isomerase</fullName>
        <ecNumber evidence="10">5.3.1.28</ecNumber>
    </recommendedName>
    <alternativeName>
        <fullName evidence="10">Sedoheptulose 7-phosphate isomerase</fullName>
    </alternativeName>
</protein>
<accession>A0A369TBS5</accession>
<comment type="caution">
    <text evidence="10">Lacks conserved residue(s) required for the propagation of feature annotation.</text>
</comment>
<dbReference type="InterPro" id="IPR004515">
    <property type="entry name" value="Phosphoheptose_Isoase"/>
</dbReference>
<evidence type="ECO:0000256" key="4">
    <source>
        <dbReference type="ARBA" id="ARBA00009894"/>
    </source>
</evidence>
<dbReference type="AlphaFoldDB" id="A0A369TBS5"/>
<keyword evidence="7 10" id="KW-0862">Zinc</keyword>
<comment type="subcellular location">
    <subcellularLocation>
        <location evidence="3 10">Cytoplasm</location>
    </subcellularLocation>
</comment>
<gene>
    <name evidence="10" type="primary">gmhA</name>
    <name evidence="12" type="ORF">DRB17_18230</name>
</gene>
<feature type="binding site" evidence="10">
    <location>
        <position position="171"/>
    </location>
    <ligand>
        <name>Zn(2+)</name>
        <dbReference type="ChEBI" id="CHEBI:29105"/>
    </ligand>
</feature>
<evidence type="ECO:0000256" key="10">
    <source>
        <dbReference type="HAMAP-Rule" id="MF_00067"/>
    </source>
</evidence>
<feature type="binding site" evidence="10">
    <location>
        <begin position="93"/>
        <end position="94"/>
    </location>
    <ligand>
        <name>substrate</name>
    </ligand>
</feature>
<comment type="pathway">
    <text evidence="10">Carbohydrate biosynthesis; D-glycero-D-manno-heptose 7-phosphate biosynthesis; D-glycero-alpha-D-manno-heptose 7-phosphate and D-glycero-beta-D-manno-heptose 7-phosphate from sedoheptulose 7-phosphate: step 1/1.</text>
</comment>
<dbReference type="RefSeq" id="WP_114583664.1">
    <property type="nucleotide sequence ID" value="NZ_QPMH01000028.1"/>
</dbReference>
<dbReference type="PROSITE" id="PS51464">
    <property type="entry name" value="SIS"/>
    <property type="match status" value="1"/>
</dbReference>
<feature type="binding site" evidence="10">
    <location>
        <begin position="119"/>
        <end position="121"/>
    </location>
    <ligand>
        <name>substrate</name>
    </ligand>
</feature>
<evidence type="ECO:0000256" key="9">
    <source>
        <dbReference type="ARBA" id="ARBA00023277"/>
    </source>
</evidence>
<comment type="similarity">
    <text evidence="4 10">Belongs to the SIS family. GmhA subfamily.</text>
</comment>
<dbReference type="GO" id="GO:0008270">
    <property type="term" value="F:zinc ion binding"/>
    <property type="evidence" value="ECO:0007669"/>
    <property type="project" value="UniProtKB-UniRule"/>
</dbReference>
<dbReference type="PANTHER" id="PTHR30390">
    <property type="entry name" value="SEDOHEPTULOSE 7-PHOSPHATE ISOMERASE / DNAA INITIATOR-ASSOCIATING FACTOR FOR REPLICATION INITIATION"/>
    <property type="match status" value="1"/>
</dbReference>
<dbReference type="GO" id="GO:0008968">
    <property type="term" value="F:D-sedoheptulose 7-phosphate isomerase activity"/>
    <property type="evidence" value="ECO:0007669"/>
    <property type="project" value="UniProtKB-UniRule"/>
</dbReference>
<dbReference type="GO" id="GO:2001061">
    <property type="term" value="P:D-glycero-D-manno-heptose 7-phosphate biosynthetic process"/>
    <property type="evidence" value="ECO:0007669"/>
    <property type="project" value="UniProtKB-UniPathway"/>
</dbReference>
<sequence length="196" mass="20368">MDHSAFFEREFAEHQEVAAATRAQLAAPFARLVELTAQAIRDGGKVMFFGNGGSAGDAQHLATELTVRYTRDRAPIAAIALTTDTSSLTAIGNDLGFERLFARQVQALGRPGDVAIGISTSGRSANVTAGLKAARDGGMHAAALGGGDGGDLVGLADPLLIVPSRTTARIQEMHITLGQMLCGALERTLGLVPKDT</sequence>
<comment type="cofactor">
    <cofactor evidence="10">
        <name>Zn(2+)</name>
        <dbReference type="ChEBI" id="CHEBI:29105"/>
    </cofactor>
    <text evidence="10">Binds 1 zinc ion per subunit.</text>
</comment>
<dbReference type="GO" id="GO:0005737">
    <property type="term" value="C:cytoplasm"/>
    <property type="evidence" value="ECO:0007669"/>
    <property type="project" value="UniProtKB-SubCell"/>
</dbReference>
<evidence type="ECO:0000256" key="8">
    <source>
        <dbReference type="ARBA" id="ARBA00023235"/>
    </source>
</evidence>
<dbReference type="Pfam" id="PF13580">
    <property type="entry name" value="SIS_2"/>
    <property type="match status" value="1"/>
</dbReference>
<feature type="binding site" evidence="10">
    <location>
        <position position="171"/>
    </location>
    <ligand>
        <name>substrate</name>
    </ligand>
</feature>
<dbReference type="SUPFAM" id="SSF53697">
    <property type="entry name" value="SIS domain"/>
    <property type="match status" value="1"/>
</dbReference>
<dbReference type="CDD" id="cd05006">
    <property type="entry name" value="SIS_GmhA"/>
    <property type="match status" value="1"/>
</dbReference>
<evidence type="ECO:0000256" key="3">
    <source>
        <dbReference type="ARBA" id="ARBA00004496"/>
    </source>
</evidence>
<comment type="caution">
    <text evidence="12">The sequence shown here is derived from an EMBL/GenBank/DDBJ whole genome shotgun (WGS) entry which is preliminary data.</text>
</comment>
<reference evidence="12 13" key="1">
    <citation type="submission" date="2018-07" db="EMBL/GenBank/DDBJ databases">
        <title>Venubactetium sediminum gen. nov., sp. nov., isolated from a marine solar saltern.</title>
        <authorList>
            <person name="Wang S."/>
        </authorList>
    </citation>
    <scope>NUCLEOTIDE SEQUENCE [LARGE SCALE GENOMIC DNA]</scope>
    <source>
        <strain evidence="12 13">WD2A32</strain>
    </source>
</reference>
<dbReference type="EC" id="5.3.1.28" evidence="10"/>
<dbReference type="PANTHER" id="PTHR30390:SF6">
    <property type="entry name" value="DNAA INITIATOR-ASSOCIATING PROTEIN DIAA"/>
    <property type="match status" value="1"/>
</dbReference>
<feature type="binding site" evidence="10">
    <location>
        <position position="64"/>
    </location>
    <ligand>
        <name>substrate</name>
    </ligand>
</feature>
<dbReference type="HAMAP" id="MF_00067">
    <property type="entry name" value="GmhA"/>
    <property type="match status" value="1"/>
</dbReference>
<dbReference type="Gene3D" id="3.40.50.10490">
    <property type="entry name" value="Glucose-6-phosphate isomerase like protein, domain 1"/>
    <property type="match status" value="1"/>
</dbReference>
<name>A0A369TBS5_9PROT</name>
<organism evidence="12 13">
    <name type="scientific">Ferruginivarius sediminum</name>
    <dbReference type="NCBI Taxonomy" id="2661937"/>
    <lineage>
        <taxon>Bacteria</taxon>
        <taxon>Pseudomonadati</taxon>
        <taxon>Pseudomonadota</taxon>
        <taxon>Alphaproteobacteria</taxon>
        <taxon>Rhodospirillales</taxon>
        <taxon>Rhodospirillaceae</taxon>
        <taxon>Ferruginivarius</taxon>
    </lineage>
</organism>
<feature type="binding site" evidence="10">
    <location>
        <position position="64"/>
    </location>
    <ligand>
        <name>Zn(2+)</name>
        <dbReference type="ChEBI" id="CHEBI:29105"/>
    </ligand>
</feature>
<evidence type="ECO:0000256" key="5">
    <source>
        <dbReference type="ARBA" id="ARBA00022490"/>
    </source>
</evidence>
<dbReference type="GO" id="GO:0097367">
    <property type="term" value="F:carbohydrate derivative binding"/>
    <property type="evidence" value="ECO:0007669"/>
    <property type="project" value="InterPro"/>
</dbReference>
<dbReference type="GO" id="GO:0005975">
    <property type="term" value="P:carbohydrate metabolic process"/>
    <property type="evidence" value="ECO:0007669"/>
    <property type="project" value="UniProtKB-UniRule"/>
</dbReference>
<comment type="function">
    <text evidence="2 10">Catalyzes the isomerization of sedoheptulose 7-phosphate in D-glycero-D-manno-heptose 7-phosphate.</text>
</comment>
<dbReference type="UniPathway" id="UPA00041">
    <property type="reaction ID" value="UER00436"/>
</dbReference>
<keyword evidence="13" id="KW-1185">Reference proteome</keyword>